<feature type="region of interest" description="Disordered" evidence="1">
    <location>
        <begin position="88"/>
        <end position="130"/>
    </location>
</feature>
<dbReference type="GO" id="GO:0009707">
    <property type="term" value="C:chloroplast outer membrane"/>
    <property type="evidence" value="ECO:0007669"/>
    <property type="project" value="TreeGrafter"/>
</dbReference>
<feature type="compositionally biased region" description="Basic and acidic residues" evidence="1">
    <location>
        <begin position="29"/>
        <end position="50"/>
    </location>
</feature>
<proteinExistence type="predicted"/>
<feature type="compositionally biased region" description="Basic and acidic residues" evidence="1">
    <location>
        <begin position="118"/>
        <end position="130"/>
    </location>
</feature>
<dbReference type="PANTHER" id="PTHR33982:SF5">
    <property type="entry name" value="OUTER ENVELOPE MEMBRANE PROTEIN 7"/>
    <property type="match status" value="1"/>
</dbReference>
<evidence type="ECO:0000313" key="2">
    <source>
        <dbReference type="EMBL" id="KAG0488653.1"/>
    </source>
</evidence>
<dbReference type="Proteomes" id="UP000636800">
    <property type="component" value="Chromosome 3"/>
</dbReference>
<feature type="region of interest" description="Disordered" evidence="1">
    <location>
        <begin position="26"/>
        <end position="50"/>
    </location>
</feature>
<feature type="compositionally biased region" description="Low complexity" evidence="1">
    <location>
        <begin position="88"/>
        <end position="104"/>
    </location>
</feature>
<dbReference type="PANTHER" id="PTHR33982">
    <property type="entry name" value="OUTER ENVELOPE MEMBRANE PROTEIN 7-RELATED"/>
    <property type="match status" value="1"/>
</dbReference>
<dbReference type="InterPro" id="IPR038944">
    <property type="entry name" value="OEP7-like"/>
</dbReference>
<gene>
    <name evidence="2" type="ORF">HPP92_007464</name>
</gene>
<feature type="compositionally biased region" description="Acidic residues" evidence="1">
    <location>
        <begin position="108"/>
        <end position="117"/>
    </location>
</feature>
<sequence length="130" mass="14009">MNDFKATAIPFSSQLWSLLPRILSSEVSVGRERRREGDSDGEMGRKERDGGALKSALVVAGGLALAWITMEAAFKPWLDRLRAAIARSDPAADPDDANTTSSSALEPNEGENDTDGVEEVKIKEAMESSN</sequence>
<evidence type="ECO:0008006" key="4">
    <source>
        <dbReference type="Google" id="ProtNLM"/>
    </source>
</evidence>
<evidence type="ECO:0000313" key="3">
    <source>
        <dbReference type="Proteomes" id="UP000636800"/>
    </source>
</evidence>
<protein>
    <recommendedName>
        <fullName evidence="4">Outer envelope membrane protein 7</fullName>
    </recommendedName>
</protein>
<evidence type="ECO:0000256" key="1">
    <source>
        <dbReference type="SAM" id="MobiDB-lite"/>
    </source>
</evidence>
<accession>A0A835RDY5</accession>
<name>A0A835RDY5_VANPL</name>
<keyword evidence="3" id="KW-1185">Reference proteome</keyword>
<dbReference type="EMBL" id="JADCNL010000003">
    <property type="protein sequence ID" value="KAG0488653.1"/>
    <property type="molecule type" value="Genomic_DNA"/>
</dbReference>
<organism evidence="2 3">
    <name type="scientific">Vanilla planifolia</name>
    <name type="common">Vanilla</name>
    <dbReference type="NCBI Taxonomy" id="51239"/>
    <lineage>
        <taxon>Eukaryota</taxon>
        <taxon>Viridiplantae</taxon>
        <taxon>Streptophyta</taxon>
        <taxon>Embryophyta</taxon>
        <taxon>Tracheophyta</taxon>
        <taxon>Spermatophyta</taxon>
        <taxon>Magnoliopsida</taxon>
        <taxon>Liliopsida</taxon>
        <taxon>Asparagales</taxon>
        <taxon>Orchidaceae</taxon>
        <taxon>Vanilloideae</taxon>
        <taxon>Vanilleae</taxon>
        <taxon>Vanilla</taxon>
    </lineage>
</organism>
<dbReference type="AlphaFoldDB" id="A0A835RDY5"/>
<reference evidence="2 3" key="1">
    <citation type="journal article" date="2020" name="Nat. Food">
        <title>A phased Vanilla planifolia genome enables genetic improvement of flavour and production.</title>
        <authorList>
            <person name="Hasing T."/>
            <person name="Tang H."/>
            <person name="Brym M."/>
            <person name="Khazi F."/>
            <person name="Huang T."/>
            <person name="Chambers A.H."/>
        </authorList>
    </citation>
    <scope>NUCLEOTIDE SEQUENCE [LARGE SCALE GENOMIC DNA]</scope>
    <source>
        <tissue evidence="2">Leaf</tissue>
    </source>
</reference>
<comment type="caution">
    <text evidence="2">The sequence shown here is derived from an EMBL/GenBank/DDBJ whole genome shotgun (WGS) entry which is preliminary data.</text>
</comment>